<dbReference type="PRINTS" id="PR00080">
    <property type="entry name" value="SDRFAMILY"/>
</dbReference>
<dbReference type="PROSITE" id="PS00061">
    <property type="entry name" value="ADH_SHORT"/>
    <property type="match status" value="1"/>
</dbReference>
<gene>
    <name evidence="3" type="ORF">J2851_007073</name>
</gene>
<dbReference type="Proteomes" id="UP000781958">
    <property type="component" value="Unassembled WGS sequence"/>
</dbReference>
<dbReference type="GO" id="GO:0004316">
    <property type="term" value="F:3-oxoacyl-[acyl-carrier-protein] reductase (NADPH) activity"/>
    <property type="evidence" value="ECO:0007669"/>
    <property type="project" value="UniProtKB-EC"/>
</dbReference>
<dbReference type="InterPro" id="IPR036291">
    <property type="entry name" value="NAD(P)-bd_dom_sf"/>
</dbReference>
<name>A0ABS4SXN8_9PROT</name>
<dbReference type="NCBIfam" id="NF005559">
    <property type="entry name" value="PRK07231.1"/>
    <property type="match status" value="1"/>
</dbReference>
<sequence length="251" mass="25497">MKRLEGKSALITGGASGLGRAQAIRFAEEGAAVAIADINAEKAHAVADEITSGGGTAIAVSIDVTDEKSVIAAVQSTINAFHRIEILSNTAGAFDNFAQSLDTSRELWDKIVAINLTSLYLVSNAVLPHMIANGRGVVLNITSGAGLRGGGGGAAYTSTKHGVVGFTRQLAAAYGHKGIRVNAIAPGLIDTPMVAHFSSDAGTKAGLSAKPAGRIGTAQDIANAALFLVSDEADFIHAVTLPVDGGLVEIL</sequence>
<evidence type="ECO:0000313" key="3">
    <source>
        <dbReference type="EMBL" id="MBP2297252.1"/>
    </source>
</evidence>
<evidence type="ECO:0000313" key="4">
    <source>
        <dbReference type="Proteomes" id="UP000781958"/>
    </source>
</evidence>
<keyword evidence="2 3" id="KW-0560">Oxidoreductase</keyword>
<dbReference type="PRINTS" id="PR00081">
    <property type="entry name" value="GDHRDH"/>
</dbReference>
<dbReference type="InterPro" id="IPR020904">
    <property type="entry name" value="Sc_DH/Rdtase_CS"/>
</dbReference>
<dbReference type="PANTHER" id="PTHR24321">
    <property type="entry name" value="DEHYDROGENASES, SHORT CHAIN"/>
    <property type="match status" value="1"/>
</dbReference>
<comment type="caution">
    <text evidence="3">The sequence shown here is derived from an EMBL/GenBank/DDBJ whole genome shotgun (WGS) entry which is preliminary data.</text>
</comment>
<dbReference type="PANTHER" id="PTHR24321:SF8">
    <property type="entry name" value="ESTRADIOL 17-BETA-DEHYDROGENASE 8-RELATED"/>
    <property type="match status" value="1"/>
</dbReference>
<comment type="similarity">
    <text evidence="1">Belongs to the short-chain dehydrogenases/reductases (SDR) family.</text>
</comment>
<evidence type="ECO:0000256" key="2">
    <source>
        <dbReference type="ARBA" id="ARBA00023002"/>
    </source>
</evidence>
<dbReference type="Pfam" id="PF13561">
    <property type="entry name" value="adh_short_C2"/>
    <property type="match status" value="1"/>
</dbReference>
<keyword evidence="4" id="KW-1185">Reference proteome</keyword>
<reference evidence="3 4" key="1">
    <citation type="submission" date="2021-03" db="EMBL/GenBank/DDBJ databases">
        <title>Genomic Encyclopedia of Type Strains, Phase III (KMG-III): the genomes of soil and plant-associated and newly described type strains.</title>
        <authorList>
            <person name="Whitman W."/>
        </authorList>
    </citation>
    <scope>NUCLEOTIDE SEQUENCE [LARGE SCALE GENOMIC DNA]</scope>
    <source>
        <strain evidence="3 4">IMMIB AFH-6</strain>
    </source>
</reference>
<evidence type="ECO:0000256" key="1">
    <source>
        <dbReference type="ARBA" id="ARBA00006484"/>
    </source>
</evidence>
<dbReference type="SUPFAM" id="SSF51735">
    <property type="entry name" value="NAD(P)-binding Rossmann-fold domains"/>
    <property type="match status" value="1"/>
</dbReference>
<dbReference type="InterPro" id="IPR002347">
    <property type="entry name" value="SDR_fam"/>
</dbReference>
<dbReference type="CDD" id="cd05233">
    <property type="entry name" value="SDR_c"/>
    <property type="match status" value="1"/>
</dbReference>
<dbReference type="EC" id="1.1.1.100" evidence="3"/>
<dbReference type="Gene3D" id="3.40.50.720">
    <property type="entry name" value="NAD(P)-binding Rossmann-like Domain"/>
    <property type="match status" value="1"/>
</dbReference>
<proteinExistence type="inferred from homology"/>
<protein>
    <submittedName>
        <fullName evidence="3">3-oxoacyl-[acyl-carrier protein] reductase</fullName>
        <ecNumber evidence="3">1.1.1.100</ecNumber>
    </submittedName>
</protein>
<dbReference type="RefSeq" id="WP_209773923.1">
    <property type="nucleotide sequence ID" value="NZ_JAGINP010000048.1"/>
</dbReference>
<accession>A0ABS4SXN8</accession>
<organism evidence="3 4">
    <name type="scientific">Azospirillum rugosum</name>
    <dbReference type="NCBI Taxonomy" id="416170"/>
    <lineage>
        <taxon>Bacteria</taxon>
        <taxon>Pseudomonadati</taxon>
        <taxon>Pseudomonadota</taxon>
        <taxon>Alphaproteobacteria</taxon>
        <taxon>Rhodospirillales</taxon>
        <taxon>Azospirillaceae</taxon>
        <taxon>Azospirillum</taxon>
    </lineage>
</organism>
<dbReference type="EMBL" id="JAGINP010000048">
    <property type="protein sequence ID" value="MBP2297252.1"/>
    <property type="molecule type" value="Genomic_DNA"/>
</dbReference>